<evidence type="ECO:0000313" key="2">
    <source>
        <dbReference type="Proteomes" id="UP000009168"/>
    </source>
</evidence>
<dbReference type="OMA" id="KEFTWSI"/>
<dbReference type="PANTHER" id="PTHR12333">
    <property type="entry name" value="COMM DOMAIN CONTAINING PROTEIN 10"/>
    <property type="match status" value="1"/>
</dbReference>
<keyword evidence="2" id="KW-1185">Reference proteome</keyword>
<dbReference type="AlphaFoldDB" id="I7MDP1"/>
<name>I7MDP1_TETTS</name>
<organism evidence="1 2">
    <name type="scientific">Tetrahymena thermophila (strain SB210)</name>
    <dbReference type="NCBI Taxonomy" id="312017"/>
    <lineage>
        <taxon>Eukaryota</taxon>
        <taxon>Sar</taxon>
        <taxon>Alveolata</taxon>
        <taxon>Ciliophora</taxon>
        <taxon>Intramacronucleata</taxon>
        <taxon>Oligohymenophorea</taxon>
        <taxon>Hymenostomatida</taxon>
        <taxon>Tetrahymenina</taxon>
        <taxon>Tetrahymenidae</taxon>
        <taxon>Tetrahymena</taxon>
    </lineage>
</organism>
<dbReference type="STRING" id="312017.I7MDP1"/>
<dbReference type="Pfam" id="PF21672">
    <property type="entry name" value="COMM_HN"/>
    <property type="match status" value="1"/>
</dbReference>
<dbReference type="HOGENOM" id="CLU_1258370_0_0_1"/>
<proteinExistence type="predicted"/>
<dbReference type="OrthoDB" id="77522at2759"/>
<accession>I7MDP1</accession>
<dbReference type="EMBL" id="GG662808">
    <property type="protein sequence ID" value="EAR89975.1"/>
    <property type="molecule type" value="Genomic_DNA"/>
</dbReference>
<dbReference type="Proteomes" id="UP000009168">
    <property type="component" value="Unassembled WGS sequence"/>
</dbReference>
<dbReference type="InParanoid" id="I7MDP1"/>
<dbReference type="GeneID" id="7834932"/>
<dbReference type="KEGG" id="tet:TTHERM_00561670"/>
<protein>
    <submittedName>
        <fullName evidence="1">HCaRG protein</fullName>
    </submittedName>
</protein>
<gene>
    <name evidence="1" type="ORF">TTHERM_00561670</name>
</gene>
<dbReference type="PANTHER" id="PTHR12333:SF0">
    <property type="entry name" value="COMM DOMAIN-CONTAINING PROTEIN 10"/>
    <property type="match status" value="1"/>
</dbReference>
<sequence>MSLIKINQNIVDAILLFNKLDSAKAEAILIKIFSSPTSKYSELFTEKELNKLLALLKINEEQLNNIVRAFSFLLMHAVAERNIKDVEQTLAHIGLSQGHIALFQKQWVTYGNEYTIKIRERPVAIQQELKEFTWSISLPLESSKLPLKNATHLREDSFPIDHNEELYSIDAKNPQLILNMLLQQEDGSNSEKFAVRLEKAQIQNLFENLEKIQDQLDLLL</sequence>
<reference evidence="2" key="1">
    <citation type="journal article" date="2006" name="PLoS Biol.">
        <title>Macronuclear genome sequence of the ciliate Tetrahymena thermophila, a model eukaryote.</title>
        <authorList>
            <person name="Eisen J.A."/>
            <person name="Coyne R.S."/>
            <person name="Wu M."/>
            <person name="Wu D."/>
            <person name="Thiagarajan M."/>
            <person name="Wortman J.R."/>
            <person name="Badger J.H."/>
            <person name="Ren Q."/>
            <person name="Amedeo P."/>
            <person name="Jones K.M."/>
            <person name="Tallon L.J."/>
            <person name="Delcher A.L."/>
            <person name="Salzberg S.L."/>
            <person name="Silva J.C."/>
            <person name="Haas B.J."/>
            <person name="Majoros W.H."/>
            <person name="Farzad M."/>
            <person name="Carlton J.M."/>
            <person name="Smith R.K. Jr."/>
            <person name="Garg J."/>
            <person name="Pearlman R.E."/>
            <person name="Karrer K.M."/>
            <person name="Sun L."/>
            <person name="Manning G."/>
            <person name="Elde N.C."/>
            <person name="Turkewitz A.P."/>
            <person name="Asai D.J."/>
            <person name="Wilkes D.E."/>
            <person name="Wang Y."/>
            <person name="Cai H."/>
            <person name="Collins K."/>
            <person name="Stewart B.A."/>
            <person name="Lee S.R."/>
            <person name="Wilamowska K."/>
            <person name="Weinberg Z."/>
            <person name="Ruzzo W.L."/>
            <person name="Wloga D."/>
            <person name="Gaertig J."/>
            <person name="Frankel J."/>
            <person name="Tsao C.-C."/>
            <person name="Gorovsky M.A."/>
            <person name="Keeling P.J."/>
            <person name="Waller R.F."/>
            <person name="Patron N.J."/>
            <person name="Cherry J.M."/>
            <person name="Stover N.A."/>
            <person name="Krieger C.J."/>
            <person name="del Toro C."/>
            <person name="Ryder H.F."/>
            <person name="Williamson S.C."/>
            <person name="Barbeau R.A."/>
            <person name="Hamilton E.P."/>
            <person name="Orias E."/>
        </authorList>
    </citation>
    <scope>NUCLEOTIDE SEQUENCE [LARGE SCALE GENOMIC DNA]</scope>
    <source>
        <strain evidence="2">SB210</strain>
    </source>
</reference>
<evidence type="ECO:0000313" key="1">
    <source>
        <dbReference type="EMBL" id="EAR89975.1"/>
    </source>
</evidence>
<dbReference type="RefSeq" id="XP_001010220.1">
    <property type="nucleotide sequence ID" value="XM_001010220.3"/>
</dbReference>
<dbReference type="eggNOG" id="ENOG502RW7T">
    <property type="taxonomic scope" value="Eukaryota"/>
</dbReference>
<dbReference type="InterPro" id="IPR037361">
    <property type="entry name" value="COMMD10"/>
</dbReference>